<keyword evidence="2" id="KW-0472">Membrane</keyword>
<dbReference type="InterPro" id="IPR050708">
    <property type="entry name" value="T6SS_VgrG/RHS"/>
</dbReference>
<dbReference type="RefSeq" id="WP_203746687.1">
    <property type="nucleotide sequence ID" value="NZ_BONF01000017.1"/>
</dbReference>
<dbReference type="Gene3D" id="2.180.10.10">
    <property type="entry name" value="RHS repeat-associated core"/>
    <property type="match status" value="1"/>
</dbReference>
<name>A0A8J3JNH1_9ACTN</name>
<dbReference type="PANTHER" id="PTHR32305:SF15">
    <property type="entry name" value="PROTEIN RHSA-RELATED"/>
    <property type="match status" value="1"/>
</dbReference>
<evidence type="ECO:0008006" key="5">
    <source>
        <dbReference type="Google" id="ProtNLM"/>
    </source>
</evidence>
<evidence type="ECO:0000313" key="4">
    <source>
        <dbReference type="Proteomes" id="UP000601223"/>
    </source>
</evidence>
<sequence length="2030" mass="212452">MSDLPKPQQAYGAGDSVTKSGNELSRPDEAAALVTARVSGRRVEITSLKNEYDQAFATPEGVVEWEHRVRPVRVLRNGRWVPTDTSLEIRPDGSVAPKAAAVALAFSGGGSGALVSITDSGRSVSLGAPVASLPKPVLSGDTATYPEVLPGVDLQVTADVEGFSQVLVVKTPQAAANPKLARLDFSTTTKGVKVAKEAGGNLRVADAKGVEVFRGSAPQMWNDAAQRDVPVKVREGEDLSDGSAARVAGRLPVRKTMTTSVSSHLISLVPDQGMLSSPTGNLPLYIDPGLSLSRGNWGYVDSAFPTTSYWNTSAEASVGVTNNGIRRSYFNVPINGKLANKYVTSATFNTNNTFSYSCVAKAVELWATGSISPSMKWSTGQPSWTSLQQSKTFAHGNGSSCPSAPETFNIVNQVRAAASNNLSSMTFGLRATSETDPAAFKRFSNNPTITVNYTTYAMTANRSTAPSTICATGTGRPYINTATPQLATTVSDADNSPVRALFEWWAVGGTAAIGGATTGYAPSMTRFTTTVPAGAFSDGGSYQWRVRGADATIAGNWSPWCELTVDVTAPHAGPTVSSATYPAGEWHGSAGTAADFVIGAAGVADVSAYSYGFDTNPPTVVVSASSLGADVSINLTPMADGPHKLFVQSQDRAGNLSPITEYGFNVGDGAIVSPVSGDTSAGWVALQGAAQPTATGMTYQWRRGDADGWATVPAADVTVASGGGPVTWPVPSSGVGSFPKLTWNMAKTVNDAEAGPDALDGPLQIQAVFVGGSGGTSSVVKLTLDRNRASAASAQVGPAHVNLLTGNATLSANDVSVAALAVGRMFNTRQAGGTDPMFGPGWTSSVLAAGAQAPYTGLTVTGSLVQASLPDGAIVGFTKKTVTGMGADYDSEPGKEGLTLKYVTNGDKYTITDSDGTVTTFTLPTGAAVGQYVPTAVNVAGSNTTTTLSWEKATVDGVEVMRPTRMLAPIPSGGLTDCGDLTADAAKGCRALTFSYAATSTATGTDEAVWGDWTGRVKEIAFSAWSPTHSEMQTQVLARYAYDNNGRLRASWDPRLDHDGQHLSERYDYDGDGLLTQMRPNAQEPWQFTYSTIPTDPAKGRLGQVSRSALSAGIAKTTVVYHVPTAGTGAPHDLSVTQTARWGQTEAPVEAAAVFPPTQVPDGDQAAGAMPSSFERATVTYLDANGRAVNTAAPGGGISAVWYDQYGNAVRGLDAANRQQALDASGSDSIADEAAMAAAISTISVFSIDGQRLLETFGPEHDVTLASGAAVRGRAHSVTSFDQGAPAGSFNLPTSEVESVRFRDAMGMPVDADARTTNTSYDWSLRLPTAVTVDPGGLNQITRTGYDAYGRIVSQTAPAGGASDTTPATRLTVYYSGAANSAHPQCGQHAEWEGMVCQTAAAGQPTSGSPLPTTTYQYDYYGQPTVVTEATTAGTLRTTTTTYDLAGRASTTAVSAPGLGEALQVRKNVYDPTTGWLTRTQTLNGSLVTAEVVRTYDSLGRHAGYTDADGNLSITTYDIASRPLTMNDGKATRTYAYDEGSERRGLVTSVTDSSAGTISGSYDVGGNVTSQVWPNGMHLTSTANEIGETVSLAYTQPNCGQADCTLYYEQVTTNIHGQWLTRASSLSAQVFGYDQAGRLTRVGDAVNGQCTTRAYTYDTATNRTGLTNYGPADDGNCQTTSPAGTTTWSFDSADRATSSGYTYDTVGRTLTVPSSDTAIPASGSAAVTYHANDMARSITQGSRTATYTLDVISNRYRSWTDNQTGTNVTKTNHFTADVDTPSWTDEGDGSYTRPVLGLVGVAGVQTATGKVWSLTNMRGDFVAGMTDNGAGLAYTGQFTETGQPSEGVGTRRYGWLGNAQRAADNPGGFVLMGARIYTPGSGRFLSTDAVYGGNANSYEYCAADPVNCVDTTGLWKRKSYWWGQKVLFNKSETRFLGYWLHDWPLDSWGVFATLGAGVVWAAKHIAAALLSAAVGPYLVIAGIAVAGYLFWVGSVFDRAYEAGKCGQLSRPWGTGLLSYVPGSYRDGCSW</sequence>
<keyword evidence="2" id="KW-0812">Transmembrane</keyword>
<dbReference type="InterPro" id="IPR022385">
    <property type="entry name" value="Rhs_assc_core"/>
</dbReference>
<comment type="caution">
    <text evidence="3">The sequence shown here is derived from an EMBL/GenBank/DDBJ whole genome shotgun (WGS) entry which is preliminary data.</text>
</comment>
<reference evidence="3 4" key="1">
    <citation type="submission" date="2021-01" db="EMBL/GenBank/DDBJ databases">
        <title>Whole genome shotgun sequence of Catellatospora bangladeshensis NBRC 107357.</title>
        <authorList>
            <person name="Komaki H."/>
            <person name="Tamura T."/>
        </authorList>
    </citation>
    <scope>NUCLEOTIDE SEQUENCE [LARGE SCALE GENOMIC DNA]</scope>
    <source>
        <strain evidence="3 4">NBRC 107357</strain>
    </source>
</reference>
<dbReference type="InterPro" id="IPR006530">
    <property type="entry name" value="YD"/>
</dbReference>
<organism evidence="3 4">
    <name type="scientific">Catellatospora bangladeshensis</name>
    <dbReference type="NCBI Taxonomy" id="310355"/>
    <lineage>
        <taxon>Bacteria</taxon>
        <taxon>Bacillati</taxon>
        <taxon>Actinomycetota</taxon>
        <taxon>Actinomycetes</taxon>
        <taxon>Micromonosporales</taxon>
        <taxon>Micromonosporaceae</taxon>
        <taxon>Catellatospora</taxon>
    </lineage>
</organism>
<gene>
    <name evidence="3" type="ORF">Cba03nite_33120</name>
</gene>
<evidence type="ECO:0000256" key="1">
    <source>
        <dbReference type="SAM" id="MobiDB-lite"/>
    </source>
</evidence>
<keyword evidence="2" id="KW-1133">Transmembrane helix</keyword>
<dbReference type="NCBIfam" id="TIGR01643">
    <property type="entry name" value="YD_repeat_2x"/>
    <property type="match status" value="1"/>
</dbReference>
<dbReference type="Proteomes" id="UP000601223">
    <property type="component" value="Unassembled WGS sequence"/>
</dbReference>
<evidence type="ECO:0000256" key="2">
    <source>
        <dbReference type="SAM" id="Phobius"/>
    </source>
</evidence>
<dbReference type="NCBIfam" id="TIGR03696">
    <property type="entry name" value="Rhs_assc_core"/>
    <property type="match status" value="1"/>
</dbReference>
<dbReference type="PANTHER" id="PTHR32305">
    <property type="match status" value="1"/>
</dbReference>
<proteinExistence type="predicted"/>
<protein>
    <recommendedName>
        <fullName evidence="5">RHS repeat-associated protein</fullName>
    </recommendedName>
</protein>
<feature type="transmembrane region" description="Helical" evidence="2">
    <location>
        <begin position="1969"/>
        <end position="1991"/>
    </location>
</feature>
<feature type="region of interest" description="Disordered" evidence="1">
    <location>
        <begin position="1"/>
        <end position="26"/>
    </location>
</feature>
<keyword evidence="4" id="KW-1185">Reference proteome</keyword>
<evidence type="ECO:0000313" key="3">
    <source>
        <dbReference type="EMBL" id="GIF81963.1"/>
    </source>
</evidence>
<accession>A0A8J3JNH1</accession>
<dbReference type="EMBL" id="BONF01000017">
    <property type="protein sequence ID" value="GIF81963.1"/>
    <property type="molecule type" value="Genomic_DNA"/>
</dbReference>